<name>A0AAV4D950_9GAST</name>
<dbReference type="AlphaFoldDB" id="A0AAV4D950"/>
<comment type="caution">
    <text evidence="1">The sequence shown here is derived from an EMBL/GenBank/DDBJ whole genome shotgun (WGS) entry which is preliminary data.</text>
</comment>
<evidence type="ECO:0000313" key="1">
    <source>
        <dbReference type="EMBL" id="GFO40612.1"/>
    </source>
</evidence>
<dbReference type="EMBL" id="BLXT01007620">
    <property type="protein sequence ID" value="GFO40612.1"/>
    <property type="molecule type" value="Genomic_DNA"/>
</dbReference>
<keyword evidence="2" id="KW-1185">Reference proteome</keyword>
<accession>A0AAV4D950</accession>
<organism evidence="1 2">
    <name type="scientific">Plakobranchus ocellatus</name>
    <dbReference type="NCBI Taxonomy" id="259542"/>
    <lineage>
        <taxon>Eukaryota</taxon>
        <taxon>Metazoa</taxon>
        <taxon>Spiralia</taxon>
        <taxon>Lophotrochozoa</taxon>
        <taxon>Mollusca</taxon>
        <taxon>Gastropoda</taxon>
        <taxon>Heterobranchia</taxon>
        <taxon>Euthyneura</taxon>
        <taxon>Panpulmonata</taxon>
        <taxon>Sacoglossa</taxon>
        <taxon>Placobranchoidea</taxon>
        <taxon>Plakobranchidae</taxon>
        <taxon>Plakobranchus</taxon>
    </lineage>
</organism>
<evidence type="ECO:0000313" key="2">
    <source>
        <dbReference type="Proteomes" id="UP000735302"/>
    </source>
</evidence>
<gene>
    <name evidence="1" type="ORF">PoB_006711700</name>
</gene>
<proteinExistence type="predicted"/>
<sequence length="300" mass="33954">MFNSHPEASSGQRSERRYLVSSSEMVDSVKYSRGRTIDDWNLINATVQIKVFSKLDGARIVCFGGLFNGTQLSNLDQLVDVYSKPMQFYYVPGTPTLKIKFHKPFTGIAVGKFLKASCASMVRPNHTIIWELATPSQVYIWDERRKEKNYLLPKWAHIADKTVVLQEQLLAHSDLELKVHSGLQNGHLQCRSESKKYFVNPVNKRRILTESLRSPAFKVFFLAGAPQVDNKIIVDQKTNRTLVERNCSVNVGTGGFLTWIMPLNDGKTYKWRVDTKGNISGTTPPFLTRNDGLNGRALLT</sequence>
<dbReference type="Proteomes" id="UP000735302">
    <property type="component" value="Unassembled WGS sequence"/>
</dbReference>
<reference evidence="1 2" key="1">
    <citation type="journal article" date="2021" name="Elife">
        <title>Chloroplast acquisition without the gene transfer in kleptoplastic sea slugs, Plakobranchus ocellatus.</title>
        <authorList>
            <person name="Maeda T."/>
            <person name="Takahashi S."/>
            <person name="Yoshida T."/>
            <person name="Shimamura S."/>
            <person name="Takaki Y."/>
            <person name="Nagai Y."/>
            <person name="Toyoda A."/>
            <person name="Suzuki Y."/>
            <person name="Arimoto A."/>
            <person name="Ishii H."/>
            <person name="Satoh N."/>
            <person name="Nishiyama T."/>
            <person name="Hasebe M."/>
            <person name="Maruyama T."/>
            <person name="Minagawa J."/>
            <person name="Obokata J."/>
            <person name="Shigenobu S."/>
        </authorList>
    </citation>
    <scope>NUCLEOTIDE SEQUENCE [LARGE SCALE GENOMIC DNA]</scope>
</reference>
<protein>
    <submittedName>
        <fullName evidence="1">Uncharacterized protein</fullName>
    </submittedName>
</protein>